<sequence length="43" mass="5035">MAHCNPGASSHPHHPRWYRLRSKTAQSFWLEAYFVAKKITHGE</sequence>
<dbReference type="EMBL" id="AMCW01000137">
    <property type="protein sequence ID" value="EKJ99859.1"/>
    <property type="molecule type" value="Genomic_DNA"/>
</dbReference>
<dbReference type="Proteomes" id="UP000007993">
    <property type="component" value="Unassembled WGS sequence"/>
</dbReference>
<dbReference type="AlphaFoldDB" id="K5C9N3"/>
<proteinExistence type="predicted"/>
<protein>
    <submittedName>
        <fullName evidence="1">Uncharacterized protein</fullName>
    </submittedName>
</protein>
<name>K5C9N3_RHOBT</name>
<organism evidence="1 2">
    <name type="scientific">Rhodopirellula baltica SH28</name>
    <dbReference type="NCBI Taxonomy" id="993517"/>
    <lineage>
        <taxon>Bacteria</taxon>
        <taxon>Pseudomonadati</taxon>
        <taxon>Planctomycetota</taxon>
        <taxon>Planctomycetia</taxon>
        <taxon>Pirellulales</taxon>
        <taxon>Pirellulaceae</taxon>
        <taxon>Rhodopirellula</taxon>
    </lineage>
</organism>
<accession>K5C9N3</accession>
<comment type="caution">
    <text evidence="1">The sequence shown here is derived from an EMBL/GenBank/DDBJ whole genome shotgun (WGS) entry which is preliminary data.</text>
</comment>
<gene>
    <name evidence="1" type="ORF">RBSH_04944</name>
</gene>
<evidence type="ECO:0000313" key="2">
    <source>
        <dbReference type="Proteomes" id="UP000007993"/>
    </source>
</evidence>
<reference evidence="1 2" key="1">
    <citation type="journal article" date="2013" name="Mar. Genomics">
        <title>Expression of sulfatases in Rhodopirellula baltica and the diversity of sulfatases in the genus Rhodopirellula.</title>
        <authorList>
            <person name="Wegner C.E."/>
            <person name="Richter-Heitmann T."/>
            <person name="Klindworth A."/>
            <person name="Klockow C."/>
            <person name="Richter M."/>
            <person name="Achstetter T."/>
            <person name="Glockner F.O."/>
            <person name="Harder J."/>
        </authorList>
    </citation>
    <scope>NUCLEOTIDE SEQUENCE [LARGE SCALE GENOMIC DNA]</scope>
    <source>
        <strain evidence="1 2">SH28</strain>
    </source>
</reference>
<evidence type="ECO:0000313" key="1">
    <source>
        <dbReference type="EMBL" id="EKJ99859.1"/>
    </source>
</evidence>